<dbReference type="EnsemblPlants" id="Solyc10g019030.1.1">
    <property type="protein sequence ID" value="Solyc10g019030.1.1"/>
    <property type="gene ID" value="Solyc10g019030.1"/>
</dbReference>
<evidence type="ECO:0000256" key="1">
    <source>
        <dbReference type="ARBA" id="ARBA00009778"/>
    </source>
</evidence>
<dbReference type="PhylomeDB" id="K4CZ22"/>
<dbReference type="HOGENOM" id="CLU_1139670_0_0_1"/>
<dbReference type="Proteomes" id="UP000004994">
    <property type="component" value="Chromosome 10"/>
</dbReference>
<organism evidence="4">
    <name type="scientific">Solanum lycopersicum</name>
    <name type="common">Tomato</name>
    <name type="synonym">Lycopersicon esculentum</name>
    <dbReference type="NCBI Taxonomy" id="4081"/>
    <lineage>
        <taxon>Eukaryota</taxon>
        <taxon>Viridiplantae</taxon>
        <taxon>Streptophyta</taxon>
        <taxon>Embryophyta</taxon>
        <taxon>Tracheophyta</taxon>
        <taxon>Spermatophyta</taxon>
        <taxon>Magnoliopsida</taxon>
        <taxon>eudicotyledons</taxon>
        <taxon>Gunneridae</taxon>
        <taxon>Pentapetalae</taxon>
        <taxon>asterids</taxon>
        <taxon>lamiids</taxon>
        <taxon>Solanales</taxon>
        <taxon>Solanaceae</taxon>
        <taxon>Solanoideae</taxon>
        <taxon>Solaneae</taxon>
        <taxon>Solanum</taxon>
        <taxon>Solanum subgen. Lycopersicon</taxon>
    </lineage>
</organism>
<dbReference type="STRING" id="4081.K4CZ22"/>
<dbReference type="PANTHER" id="PTHR34224">
    <property type="entry name" value="INTERACTOR OF CONSTITUTIVE ACTIVE ROPS 2, CHLOROPLASTIC-RELATED"/>
    <property type="match status" value="1"/>
</dbReference>
<name>K4CZ22_SOLLC</name>
<protein>
    <submittedName>
        <fullName evidence="4">Uncharacterized protein</fullName>
    </submittedName>
</protein>
<feature type="coiled-coil region" evidence="3">
    <location>
        <begin position="12"/>
        <end position="88"/>
    </location>
</feature>
<dbReference type="PaxDb" id="4081-Solyc10g019030.1.1"/>
<keyword evidence="5" id="KW-1185">Reference proteome</keyword>
<proteinExistence type="inferred from homology"/>
<accession>K4CZ22</accession>
<keyword evidence="2 3" id="KW-0175">Coiled coil</keyword>
<dbReference type="eggNOG" id="ENOG502QT2U">
    <property type="taxonomic scope" value="Eukaryota"/>
</dbReference>
<evidence type="ECO:0000313" key="5">
    <source>
        <dbReference type="Proteomes" id="UP000004994"/>
    </source>
</evidence>
<comment type="similarity">
    <text evidence="1">Belongs to the ICR family.</text>
</comment>
<dbReference type="SMR" id="K4CZ22"/>
<dbReference type="InParanoid" id="K4CZ22"/>
<dbReference type="Gramene" id="Solyc10g019030.1.1">
    <property type="protein sequence ID" value="Solyc10g019030.1.1"/>
    <property type="gene ID" value="Solyc10g019030.1"/>
</dbReference>
<sequence>MPLFLWKIYSTISQLQDELKKVKDQLNSFESLKRRAQLEAEEAKKQLTFMSKQLEDPEKQLLELSDFEEELKTELSNLQVEVIQLRVALEISETRYQEEYIHSTLQIRSDYELVEQSKSKSIQEEVEWEAKLEMKKRETEGSKANYSALALVEAARTAEKEALVKLVHLTEEADNSIRKATCVTEQLDWRKAAEEAATMLSTGNNGKYAQRTGTLDYTLGCIHCYLKARLMTFPRRIMKRVEKD</sequence>
<dbReference type="PANTHER" id="PTHR34224:SF4">
    <property type="entry name" value="INTERACTOR OF CONSTITUTIVE ACTIVE ROPS 2, CHLOROPLASTIC"/>
    <property type="match status" value="1"/>
</dbReference>
<dbReference type="AlphaFoldDB" id="K4CZ22"/>
<evidence type="ECO:0000256" key="3">
    <source>
        <dbReference type="SAM" id="Coils"/>
    </source>
</evidence>
<evidence type="ECO:0000256" key="2">
    <source>
        <dbReference type="ARBA" id="ARBA00023054"/>
    </source>
</evidence>
<evidence type="ECO:0000313" key="4">
    <source>
        <dbReference type="EnsemblPlants" id="Solyc10g019030.1.1"/>
    </source>
</evidence>
<reference evidence="4" key="2">
    <citation type="submission" date="2015-06" db="UniProtKB">
        <authorList>
            <consortium name="EnsemblPlants"/>
        </authorList>
    </citation>
    <scope>IDENTIFICATION</scope>
    <source>
        <strain evidence="4">cv. Heinz 1706</strain>
    </source>
</reference>
<reference evidence="4" key="1">
    <citation type="journal article" date="2012" name="Nature">
        <title>The tomato genome sequence provides insights into fleshy fruit evolution.</title>
        <authorList>
            <consortium name="Tomato Genome Consortium"/>
        </authorList>
    </citation>
    <scope>NUCLEOTIDE SEQUENCE [LARGE SCALE GENOMIC DNA]</scope>
    <source>
        <strain evidence="4">cv. Heinz 1706</strain>
    </source>
</reference>
<dbReference type="InterPro" id="IPR029688">
    <property type="entry name" value="ICR"/>
</dbReference>